<evidence type="ECO:0000313" key="2">
    <source>
        <dbReference type="Proteomes" id="UP001217089"/>
    </source>
</evidence>
<organism evidence="1 2">
    <name type="scientific">Tegillarca granosa</name>
    <name type="common">Malaysian cockle</name>
    <name type="synonym">Anadara granosa</name>
    <dbReference type="NCBI Taxonomy" id="220873"/>
    <lineage>
        <taxon>Eukaryota</taxon>
        <taxon>Metazoa</taxon>
        <taxon>Spiralia</taxon>
        <taxon>Lophotrochozoa</taxon>
        <taxon>Mollusca</taxon>
        <taxon>Bivalvia</taxon>
        <taxon>Autobranchia</taxon>
        <taxon>Pteriomorphia</taxon>
        <taxon>Arcoida</taxon>
        <taxon>Arcoidea</taxon>
        <taxon>Arcidae</taxon>
        <taxon>Tegillarca</taxon>
    </lineage>
</organism>
<name>A0ABQ9FVG3_TEGGR</name>
<dbReference type="EMBL" id="JARBDR010000124">
    <property type="protein sequence ID" value="KAJ8321215.1"/>
    <property type="molecule type" value="Genomic_DNA"/>
</dbReference>
<comment type="caution">
    <text evidence="1">The sequence shown here is derived from an EMBL/GenBank/DDBJ whole genome shotgun (WGS) entry which is preliminary data.</text>
</comment>
<sequence length="91" mass="10597">MIKTTKERRMDLDFKLLKTSLREEIRNGRRCTSGSSSEEGGSISDLKFQIETMHIDIRQMAKTQLIFEEEMKIIKVDNLAYDKGYTSFTGR</sequence>
<reference evidence="1 2" key="1">
    <citation type="submission" date="2022-12" db="EMBL/GenBank/DDBJ databases">
        <title>Chromosome-level genome of Tegillarca granosa.</title>
        <authorList>
            <person name="Kim J."/>
        </authorList>
    </citation>
    <scope>NUCLEOTIDE SEQUENCE [LARGE SCALE GENOMIC DNA]</scope>
    <source>
        <strain evidence="1">Teg-2019</strain>
        <tissue evidence="1">Adductor muscle</tissue>
    </source>
</reference>
<keyword evidence="2" id="KW-1185">Reference proteome</keyword>
<gene>
    <name evidence="1" type="ORF">KUTeg_001227</name>
</gene>
<protein>
    <submittedName>
        <fullName evidence="1">Uncharacterized protein</fullName>
    </submittedName>
</protein>
<proteinExistence type="predicted"/>
<dbReference type="Proteomes" id="UP001217089">
    <property type="component" value="Unassembled WGS sequence"/>
</dbReference>
<accession>A0ABQ9FVG3</accession>
<evidence type="ECO:0000313" key="1">
    <source>
        <dbReference type="EMBL" id="KAJ8321215.1"/>
    </source>
</evidence>